<keyword evidence="6" id="KW-1185">Reference proteome</keyword>
<dbReference type="EMBL" id="JANBVN010000067">
    <property type="protein sequence ID" value="KAJ9151009.1"/>
    <property type="molecule type" value="Genomic_DNA"/>
</dbReference>
<evidence type="ECO:0000313" key="6">
    <source>
        <dbReference type="Proteomes" id="UP001174691"/>
    </source>
</evidence>
<dbReference type="Proteomes" id="UP001174691">
    <property type="component" value="Unassembled WGS sequence"/>
</dbReference>
<keyword evidence="1" id="KW-0479">Metal-binding</keyword>
<name>A0AA38VH97_9PEZI</name>
<feature type="chain" id="PRO_5041296611" evidence="3">
    <location>
        <begin position="19"/>
        <end position="552"/>
    </location>
</feature>
<protein>
    <submittedName>
        <fullName evidence="5">Di-copper centre-containing protein</fullName>
    </submittedName>
</protein>
<evidence type="ECO:0000313" key="5">
    <source>
        <dbReference type="EMBL" id="KAJ9151009.1"/>
    </source>
</evidence>
<gene>
    <name evidence="5" type="ORF">NKR19_g5056</name>
</gene>
<accession>A0AA38VH97</accession>
<comment type="caution">
    <text evidence="5">The sequence shown here is derived from an EMBL/GenBank/DDBJ whole genome shotgun (WGS) entry which is preliminary data.</text>
</comment>
<sequence>MWATVALGVVAITQVVSSQSASSSSPIPVTGAQTGIDPNTGARPARLNINDLYTRGGPQWDLYVQALADFQAANESDESSYFQISGIHGLPFLPWNGAEQVPDGPTAGYCPHGEILFPAWHRPFVALFEQVLVTHALRIATKYPSRMRPQYQAAALSLRQPYWDWAVDHNLPLAAILPTLTVNTPDGPSTIRNPLSSYRFSNTPSGAGFGGALAKYKETVRCPVEGGTNDSELSDAELSLPNLPFTSQTYAVFAQSSKFEMMASASSPGPSFEAPHNNIHNYAGCPNGTLADIGWSAFEPLFMLHHSNVDRLIAMWQAIYYNASTMNTTGVSHGTFGTKEGSTVDVDTPLKPFFDNKLNYYTSRTASRIKDFGYTYPEINDWSTSPDELAAYVTSRVNDLYGQGLDSGPRSGPRRRAKSSSQQPVAYSAEIRVERSDVPLPCTIDLRLGYHVLGRMSLLSMPTGGMSYTSVPLGEALRRLNLGDMPEDTLLPYLQQNLEVEVRKRDGKVLSKLHSITSLAVDLQGQDVTPRRSNSELTRYGIARKWPMRKHI</sequence>
<feature type="region of interest" description="Disordered" evidence="2">
    <location>
        <begin position="403"/>
        <end position="425"/>
    </location>
</feature>
<evidence type="ECO:0000256" key="3">
    <source>
        <dbReference type="SAM" id="SignalP"/>
    </source>
</evidence>
<dbReference type="Pfam" id="PF00264">
    <property type="entry name" value="Tyrosinase"/>
    <property type="match status" value="1"/>
</dbReference>
<dbReference type="GO" id="GO:0016491">
    <property type="term" value="F:oxidoreductase activity"/>
    <property type="evidence" value="ECO:0007669"/>
    <property type="project" value="InterPro"/>
</dbReference>
<dbReference type="Gene3D" id="1.10.1280.10">
    <property type="entry name" value="Di-copper center containing domain from catechol oxidase"/>
    <property type="match status" value="1"/>
</dbReference>
<dbReference type="GO" id="GO:0046872">
    <property type="term" value="F:metal ion binding"/>
    <property type="evidence" value="ECO:0007669"/>
    <property type="project" value="UniProtKB-KW"/>
</dbReference>
<feature type="signal peptide" evidence="3">
    <location>
        <begin position="1"/>
        <end position="18"/>
    </location>
</feature>
<evidence type="ECO:0000256" key="2">
    <source>
        <dbReference type="SAM" id="MobiDB-lite"/>
    </source>
</evidence>
<dbReference type="PROSITE" id="PS00497">
    <property type="entry name" value="TYROSINASE_1"/>
    <property type="match status" value="1"/>
</dbReference>
<keyword evidence="3" id="KW-0732">Signal</keyword>
<dbReference type="InterPro" id="IPR050316">
    <property type="entry name" value="Tyrosinase/Hemocyanin"/>
</dbReference>
<reference evidence="5" key="1">
    <citation type="submission" date="2022-07" db="EMBL/GenBank/DDBJ databases">
        <title>Fungi with potential for degradation of polypropylene.</title>
        <authorList>
            <person name="Gostincar C."/>
        </authorList>
    </citation>
    <scope>NUCLEOTIDE SEQUENCE</scope>
    <source>
        <strain evidence="5">EXF-13287</strain>
    </source>
</reference>
<dbReference type="PRINTS" id="PR00092">
    <property type="entry name" value="TYROSINASE"/>
</dbReference>
<evidence type="ECO:0000256" key="1">
    <source>
        <dbReference type="ARBA" id="ARBA00022723"/>
    </source>
</evidence>
<dbReference type="InterPro" id="IPR008922">
    <property type="entry name" value="Di-copper_centre_dom_sf"/>
</dbReference>
<feature type="region of interest" description="Disordered" evidence="2">
    <location>
        <begin position="21"/>
        <end position="41"/>
    </location>
</feature>
<organism evidence="5 6">
    <name type="scientific">Coniochaeta hoffmannii</name>
    <dbReference type="NCBI Taxonomy" id="91930"/>
    <lineage>
        <taxon>Eukaryota</taxon>
        <taxon>Fungi</taxon>
        <taxon>Dikarya</taxon>
        <taxon>Ascomycota</taxon>
        <taxon>Pezizomycotina</taxon>
        <taxon>Sordariomycetes</taxon>
        <taxon>Sordariomycetidae</taxon>
        <taxon>Coniochaetales</taxon>
        <taxon>Coniochaetaceae</taxon>
        <taxon>Coniochaeta</taxon>
    </lineage>
</organism>
<proteinExistence type="predicted"/>
<dbReference type="PANTHER" id="PTHR11474:SF131">
    <property type="entry name" value="TYROSINASE COPPER-BINDING DOMAIN-CONTAINING PROTEIN"/>
    <property type="match status" value="1"/>
</dbReference>
<dbReference type="InterPro" id="IPR002227">
    <property type="entry name" value="Tyrosinase_Cu-bd"/>
</dbReference>
<dbReference type="PANTHER" id="PTHR11474">
    <property type="entry name" value="TYROSINASE FAMILY MEMBER"/>
    <property type="match status" value="1"/>
</dbReference>
<dbReference type="AlphaFoldDB" id="A0AA38VH97"/>
<dbReference type="SUPFAM" id="SSF48056">
    <property type="entry name" value="Di-copper centre-containing domain"/>
    <property type="match status" value="1"/>
</dbReference>
<evidence type="ECO:0000259" key="4">
    <source>
        <dbReference type="PROSITE" id="PS00497"/>
    </source>
</evidence>
<feature type="compositionally biased region" description="Low complexity" evidence="2">
    <location>
        <begin position="21"/>
        <end position="30"/>
    </location>
</feature>
<feature type="domain" description="Tyrosinase copper-binding" evidence="4">
    <location>
        <begin position="112"/>
        <end position="129"/>
    </location>
</feature>